<keyword evidence="1" id="KW-0175">Coiled coil</keyword>
<sequence>MQNRKTSNTNMEPASKIEKADVASEVVPFDPFDEFVLNLRDPNAATRENIIAVAREIFGGGDENADFVAKLVDSMLAVAESRAKIVAEQIILGGNLTQMVKSTVNHHTQRVGDTFPARRKAVSLSMNFIERALQIKPSIARCYMRCHTKFGDDHEALRVFSLGELNILSAHDVTHEQIIAIMEKKKTSPEMTRKDVDEMLRTLQRQEEAIDDRDRQLENVQTLLEDSKIQLDVTERESRHLKEQLAVNERDLAEKDKNLNQMRELLTSRTSGYSAMEKDLADKSREVDNLTAELTAFQKAKPKVEVKEVIVERLPDSIADVNSAVSAALAELNELDAKKSRTAAELAALESKYGAENTEIEAAAAIKRSMEELTTAWANVAGKMATVQLAVQASKEPQTYKPALEALCGMLRKYLAEIEAALKH</sequence>
<keyword evidence="3" id="KW-1185">Reference proteome</keyword>
<gene>
    <name evidence="2" type="primary">smc_1</name>
    <name evidence="2" type="ORF">AWB68_02416</name>
</gene>
<accession>A0A158HXS6</accession>
<dbReference type="OrthoDB" id="9036126at2"/>
<organism evidence="2 3">
    <name type="scientific">Caballeronia choica</name>
    <dbReference type="NCBI Taxonomy" id="326476"/>
    <lineage>
        <taxon>Bacteria</taxon>
        <taxon>Pseudomonadati</taxon>
        <taxon>Pseudomonadota</taxon>
        <taxon>Betaproteobacteria</taxon>
        <taxon>Burkholderiales</taxon>
        <taxon>Burkholderiaceae</taxon>
        <taxon>Caballeronia</taxon>
    </lineage>
</organism>
<protein>
    <submittedName>
        <fullName evidence="2">Chromosome partition protein Smc</fullName>
    </submittedName>
</protein>
<feature type="coiled-coil region" evidence="1">
    <location>
        <begin position="196"/>
        <end position="352"/>
    </location>
</feature>
<reference evidence="2" key="1">
    <citation type="submission" date="2016-01" db="EMBL/GenBank/DDBJ databases">
        <authorList>
            <person name="Peeters C."/>
        </authorList>
    </citation>
    <scope>NUCLEOTIDE SEQUENCE [LARGE SCALE GENOMIC DNA]</scope>
    <source>
        <strain evidence="2">LMG 22940</strain>
    </source>
</reference>
<name>A0A158HXS6_9BURK</name>
<proteinExistence type="predicted"/>
<evidence type="ECO:0000313" key="2">
    <source>
        <dbReference type="EMBL" id="SAL48947.1"/>
    </source>
</evidence>
<comment type="caution">
    <text evidence="2">The sequence shown here is derived from an EMBL/GenBank/DDBJ whole genome shotgun (WGS) entry which is preliminary data.</text>
</comment>
<dbReference type="RefSeq" id="WP_087644580.1">
    <property type="nucleotide sequence ID" value="NZ_FCON02000020.1"/>
</dbReference>
<dbReference type="Proteomes" id="UP000054770">
    <property type="component" value="Unassembled WGS sequence"/>
</dbReference>
<dbReference type="EMBL" id="FCON02000020">
    <property type="protein sequence ID" value="SAL48947.1"/>
    <property type="molecule type" value="Genomic_DNA"/>
</dbReference>
<evidence type="ECO:0000256" key="1">
    <source>
        <dbReference type="SAM" id="Coils"/>
    </source>
</evidence>
<dbReference type="Gene3D" id="1.10.287.1490">
    <property type="match status" value="1"/>
</dbReference>
<evidence type="ECO:0000313" key="3">
    <source>
        <dbReference type="Proteomes" id="UP000054770"/>
    </source>
</evidence>
<dbReference type="AlphaFoldDB" id="A0A158HXS6"/>